<feature type="active site" evidence="1">
    <location>
        <position position="194"/>
    </location>
</feature>
<dbReference type="GO" id="GO:0005524">
    <property type="term" value="F:ATP binding"/>
    <property type="evidence" value="ECO:0007669"/>
    <property type="project" value="UniProtKB-KW"/>
</dbReference>
<keyword evidence="2" id="KW-0547">Nucleotide-binding</keyword>
<evidence type="ECO:0000256" key="2">
    <source>
        <dbReference type="PIRSR" id="PIRSR640198-2"/>
    </source>
</evidence>
<gene>
    <name evidence="4" type="ORF">NCTC11647_03847</name>
</gene>
<sequence length="382" mass="44155">MTEPNFKDFDLRLVNPSFEMDLTDTLIELDHLRKLRLRGTTAPWIFFQLKEIFHLLESVGSARIEGNRTTISEYVEQKIDSKERSSERFSEIANVEEAMTFIEESIKEGTEITNYFVRQLHELAVRGLTDEGDRTPGQYRQVGVQISQSTHLPPDWVNVQSYMDELIGFINRPDSSKYDLLKTALVHHRFTWIHPFGNGNGRVVRLLTYALLIKYGFNVKEGKLINPTAVFCNDREEYYANLTEADKGTDESLLGWCDYVLSGILGEVKKVNQLLDFDYLSKSILIPTIEHGVDRGYLNKIESEILKVGIKLQKFQASDLDITLAELSPRQRTHQVKKMKDSGFIRPLKENGRTYYVNFMNNFLMRGLIQTLEKEKFIPPID</sequence>
<dbReference type="InterPro" id="IPR036597">
    <property type="entry name" value="Fido-like_dom_sf"/>
</dbReference>
<dbReference type="RefSeq" id="WP_005306634.1">
    <property type="nucleotide sequence ID" value="NZ_PYOG01000056.1"/>
</dbReference>
<protein>
    <submittedName>
        <fullName evidence="4">Protein involved in cell division</fullName>
    </submittedName>
</protein>
<dbReference type="OrthoDB" id="9807853at2"/>
<keyword evidence="4" id="KW-0132">Cell division</keyword>
<evidence type="ECO:0000256" key="3">
    <source>
        <dbReference type="PIRSR" id="PIRSR640198-3"/>
    </source>
</evidence>
<keyword evidence="2" id="KW-0067">ATP-binding</keyword>
<dbReference type="AlphaFoldDB" id="A0A2T3Q337"/>
<name>A0A2T3Q337_PHODM</name>
<evidence type="ECO:0000256" key="1">
    <source>
        <dbReference type="PIRSR" id="PIRSR640198-1"/>
    </source>
</evidence>
<dbReference type="GO" id="GO:0051301">
    <property type="term" value="P:cell division"/>
    <property type="evidence" value="ECO:0007669"/>
    <property type="project" value="UniProtKB-KW"/>
</dbReference>
<dbReference type="PROSITE" id="PS51459">
    <property type="entry name" value="FIDO"/>
    <property type="match status" value="1"/>
</dbReference>
<dbReference type="SUPFAM" id="SSF140931">
    <property type="entry name" value="Fic-like"/>
    <property type="match status" value="1"/>
</dbReference>
<dbReference type="PANTHER" id="PTHR13504">
    <property type="entry name" value="FIDO DOMAIN-CONTAINING PROTEIN DDB_G0283145"/>
    <property type="match status" value="1"/>
</dbReference>
<feature type="binding site" evidence="2">
    <location>
        <begin position="238"/>
        <end position="239"/>
    </location>
    <ligand>
        <name>ATP</name>
        <dbReference type="ChEBI" id="CHEBI:30616"/>
    </ligand>
</feature>
<organism evidence="4 5">
    <name type="scientific">Photobacterium damselae</name>
    <dbReference type="NCBI Taxonomy" id="38293"/>
    <lineage>
        <taxon>Bacteria</taxon>
        <taxon>Pseudomonadati</taxon>
        <taxon>Pseudomonadota</taxon>
        <taxon>Gammaproteobacteria</taxon>
        <taxon>Vibrionales</taxon>
        <taxon>Vibrionaceae</taxon>
        <taxon>Photobacterium</taxon>
    </lineage>
</organism>
<dbReference type="InterPro" id="IPR003812">
    <property type="entry name" value="Fido"/>
</dbReference>
<dbReference type="EMBL" id="UATL01000006">
    <property type="protein sequence ID" value="SPY45065.1"/>
    <property type="molecule type" value="Genomic_DNA"/>
</dbReference>
<dbReference type="Pfam" id="PF02661">
    <property type="entry name" value="Fic"/>
    <property type="match status" value="1"/>
</dbReference>
<dbReference type="PANTHER" id="PTHR13504:SF38">
    <property type="entry name" value="FIDO DOMAIN-CONTAINING PROTEIN"/>
    <property type="match status" value="1"/>
</dbReference>
<dbReference type="Gene3D" id="1.10.3290.10">
    <property type="entry name" value="Fido-like domain"/>
    <property type="match status" value="1"/>
</dbReference>
<keyword evidence="4" id="KW-0131">Cell cycle</keyword>
<accession>A0A2T3Q337</accession>
<reference evidence="4 5" key="1">
    <citation type="submission" date="2018-06" db="EMBL/GenBank/DDBJ databases">
        <authorList>
            <consortium name="Pathogen Informatics"/>
            <person name="Doyle S."/>
        </authorList>
    </citation>
    <scope>NUCLEOTIDE SEQUENCE [LARGE SCALE GENOMIC DNA]</scope>
    <source>
        <strain evidence="4 5">NCTC11647</strain>
    </source>
</reference>
<dbReference type="Proteomes" id="UP000251647">
    <property type="component" value="Unassembled WGS sequence"/>
</dbReference>
<evidence type="ECO:0000313" key="5">
    <source>
        <dbReference type="Proteomes" id="UP000251647"/>
    </source>
</evidence>
<evidence type="ECO:0000313" key="4">
    <source>
        <dbReference type="EMBL" id="SPY45065.1"/>
    </source>
</evidence>
<feature type="site" description="Important for autoinhibition of adenylyltransferase activity" evidence="3">
    <location>
        <position position="65"/>
    </location>
</feature>
<proteinExistence type="predicted"/>
<dbReference type="InterPro" id="IPR040198">
    <property type="entry name" value="Fido_containing"/>
</dbReference>